<dbReference type="InterPro" id="IPR036388">
    <property type="entry name" value="WH-like_DNA-bd_sf"/>
</dbReference>
<dbReference type="CDD" id="cd23763">
    <property type="entry name" value="ASKHA_ATPase_ROK"/>
    <property type="match status" value="1"/>
</dbReference>
<dbReference type="EMBL" id="CP046315">
    <property type="protein sequence ID" value="QGS11673.1"/>
    <property type="molecule type" value="Genomic_DNA"/>
</dbReference>
<evidence type="ECO:0000259" key="2">
    <source>
        <dbReference type="Pfam" id="PF12802"/>
    </source>
</evidence>
<evidence type="ECO:0000256" key="1">
    <source>
        <dbReference type="ARBA" id="ARBA00006479"/>
    </source>
</evidence>
<dbReference type="InterPro" id="IPR000600">
    <property type="entry name" value="ROK"/>
</dbReference>
<evidence type="ECO:0000313" key="4">
    <source>
        <dbReference type="Proteomes" id="UP000424490"/>
    </source>
</evidence>
<gene>
    <name evidence="3" type="ORF">FOC40_09835</name>
</gene>
<dbReference type="SUPFAM" id="SSF46785">
    <property type="entry name" value="Winged helix' DNA-binding domain"/>
    <property type="match status" value="1"/>
</dbReference>
<dbReference type="SUPFAM" id="SSF53067">
    <property type="entry name" value="Actin-like ATPase domain"/>
    <property type="match status" value="1"/>
</dbReference>
<dbReference type="Gene3D" id="3.30.420.40">
    <property type="match status" value="3"/>
</dbReference>
<accession>A0A857ACC9</accession>
<evidence type="ECO:0000313" key="3">
    <source>
        <dbReference type="EMBL" id="QGS11673.1"/>
    </source>
</evidence>
<dbReference type="InterPro" id="IPR036390">
    <property type="entry name" value="WH_DNA-bd_sf"/>
</dbReference>
<comment type="similarity">
    <text evidence="1">Belongs to the ROK (NagC/XylR) family.</text>
</comment>
<name>A0A857ACC9_9ACTO</name>
<dbReference type="RefSeq" id="WP_004565586.1">
    <property type="nucleotide sequence ID" value="NZ_CP046315.1"/>
</dbReference>
<dbReference type="AlphaFoldDB" id="A0A857ACC9"/>
<protein>
    <submittedName>
        <fullName evidence="3">ROK family protein</fullName>
    </submittedName>
</protein>
<dbReference type="GO" id="GO:0003700">
    <property type="term" value="F:DNA-binding transcription factor activity"/>
    <property type="evidence" value="ECO:0007669"/>
    <property type="project" value="InterPro"/>
</dbReference>
<feature type="domain" description="HTH marR-type" evidence="2">
    <location>
        <begin position="16"/>
        <end position="58"/>
    </location>
</feature>
<dbReference type="Gene3D" id="1.10.10.10">
    <property type="entry name" value="Winged helix-like DNA-binding domain superfamily/Winged helix DNA-binding domain"/>
    <property type="match status" value="1"/>
</dbReference>
<organism evidence="3 4">
    <name type="scientific">Schaalia odontolytica</name>
    <dbReference type="NCBI Taxonomy" id="1660"/>
    <lineage>
        <taxon>Bacteria</taxon>
        <taxon>Bacillati</taxon>
        <taxon>Actinomycetota</taxon>
        <taxon>Actinomycetes</taxon>
        <taxon>Actinomycetales</taxon>
        <taxon>Actinomycetaceae</taxon>
        <taxon>Schaalia</taxon>
    </lineage>
</organism>
<reference evidence="3 4" key="1">
    <citation type="submission" date="2019-11" db="EMBL/GenBank/DDBJ databases">
        <title>FDA dAtabase for Regulatory Grade micrObial Sequences (FDA-ARGOS): Supporting development and validation of Infectious Disease Dx tests.</title>
        <authorList>
            <person name="Stonesifer R."/>
            <person name="Tallon L."/>
            <person name="Sadzewicz L."/>
            <person name="Vavikolanu K."/>
            <person name="Mehta A."/>
            <person name="Aluvathingal J."/>
            <person name="Nadendla S."/>
            <person name="Myers T."/>
            <person name="Yan Y."/>
            <person name="Sichtig H."/>
        </authorList>
    </citation>
    <scope>NUCLEOTIDE SEQUENCE [LARGE SCALE GENOMIC DNA]</scope>
    <source>
        <strain evidence="3 4">FDAARGOS_732</strain>
    </source>
</reference>
<dbReference type="InterPro" id="IPR043129">
    <property type="entry name" value="ATPase_NBD"/>
</dbReference>
<dbReference type="InterPro" id="IPR000835">
    <property type="entry name" value="HTH_MarR-typ"/>
</dbReference>
<dbReference type="PANTHER" id="PTHR18964">
    <property type="entry name" value="ROK (REPRESSOR, ORF, KINASE) FAMILY"/>
    <property type="match status" value="1"/>
</dbReference>
<proteinExistence type="inferred from homology"/>
<dbReference type="PANTHER" id="PTHR18964:SF149">
    <property type="entry name" value="BIFUNCTIONAL UDP-N-ACETYLGLUCOSAMINE 2-EPIMERASE_N-ACETYLMANNOSAMINE KINASE"/>
    <property type="match status" value="1"/>
</dbReference>
<dbReference type="Proteomes" id="UP000424490">
    <property type="component" value="Chromosome"/>
</dbReference>
<dbReference type="Pfam" id="PF00480">
    <property type="entry name" value="ROK"/>
    <property type="match status" value="2"/>
</dbReference>
<sequence>MSATHGPDRIRELNSLAILDYLRSVDEATVSQIAQETGLSRTSVGATIADCEELGWVASLPPAPSITGRPAKRYRFQSEAGVVVGLDIGANHIDVMATNLIGASLASARADVSPDEPAPQRLGAALALLDSILEGQGVVRERLTVISVALTGPVDAEGRSPYGTPLPGWDSVDISRELRDRYGCAVFVENDCKCALAAEAWTGQAQDLSSAAYIMAGARIGASFMIDGTVCRGAGGAAGEVGALKALKWSSTPAVFLTHSRLPADIATHRAAQWVCDQAREGDREAIKIARSFGRNLAVGASALVLTVDPEALIVGGGISASADVWMDAFTQRLTELVLRVPDVRTSNLGSQAVVLGAVRRGLNHIEALTLGDTLRGPQVLFDEQH</sequence>
<dbReference type="Pfam" id="PF12802">
    <property type="entry name" value="MarR_2"/>
    <property type="match status" value="1"/>
</dbReference>